<evidence type="ECO:0000313" key="2">
    <source>
        <dbReference type="Proteomes" id="UP001066276"/>
    </source>
</evidence>
<dbReference type="AlphaFoldDB" id="A0AAV7UPE5"/>
<comment type="caution">
    <text evidence="1">The sequence shown here is derived from an EMBL/GenBank/DDBJ whole genome shotgun (WGS) entry which is preliminary data.</text>
</comment>
<gene>
    <name evidence="1" type="ORF">NDU88_006864</name>
</gene>
<name>A0AAV7UPE5_PLEWA</name>
<reference evidence="1" key="1">
    <citation type="journal article" date="2022" name="bioRxiv">
        <title>Sequencing and chromosome-scale assembly of the giantPleurodeles waltlgenome.</title>
        <authorList>
            <person name="Brown T."/>
            <person name="Elewa A."/>
            <person name="Iarovenko S."/>
            <person name="Subramanian E."/>
            <person name="Araus A.J."/>
            <person name="Petzold A."/>
            <person name="Susuki M."/>
            <person name="Suzuki K.-i.T."/>
            <person name="Hayashi T."/>
            <person name="Toyoda A."/>
            <person name="Oliveira C."/>
            <person name="Osipova E."/>
            <person name="Leigh N.D."/>
            <person name="Simon A."/>
            <person name="Yun M.H."/>
        </authorList>
    </citation>
    <scope>NUCLEOTIDE SEQUENCE</scope>
    <source>
        <strain evidence="1">20211129_DDA</strain>
        <tissue evidence="1">Liver</tissue>
    </source>
</reference>
<organism evidence="1 2">
    <name type="scientific">Pleurodeles waltl</name>
    <name type="common">Iberian ribbed newt</name>
    <dbReference type="NCBI Taxonomy" id="8319"/>
    <lineage>
        <taxon>Eukaryota</taxon>
        <taxon>Metazoa</taxon>
        <taxon>Chordata</taxon>
        <taxon>Craniata</taxon>
        <taxon>Vertebrata</taxon>
        <taxon>Euteleostomi</taxon>
        <taxon>Amphibia</taxon>
        <taxon>Batrachia</taxon>
        <taxon>Caudata</taxon>
        <taxon>Salamandroidea</taxon>
        <taxon>Salamandridae</taxon>
        <taxon>Pleurodelinae</taxon>
        <taxon>Pleurodeles</taxon>
    </lineage>
</organism>
<accession>A0AAV7UPE5</accession>
<protein>
    <submittedName>
        <fullName evidence="1">Uncharacterized protein</fullName>
    </submittedName>
</protein>
<evidence type="ECO:0000313" key="1">
    <source>
        <dbReference type="EMBL" id="KAJ1190125.1"/>
    </source>
</evidence>
<dbReference type="Proteomes" id="UP001066276">
    <property type="component" value="Chromosome 3_1"/>
</dbReference>
<dbReference type="EMBL" id="JANPWB010000005">
    <property type="protein sequence ID" value="KAJ1190125.1"/>
    <property type="molecule type" value="Genomic_DNA"/>
</dbReference>
<sequence length="96" mass="11361">MAGQVLEGHRRPEPRLVAVSKYESNVIRRPRGEKRTQERVYRVRVSFMFLVRVTMFQCLRQRVGHKSRCLSQKPKTMELRFDLSVVSAPWQGQECQ</sequence>
<proteinExistence type="predicted"/>
<keyword evidence="2" id="KW-1185">Reference proteome</keyword>